<organism evidence="1 2">
    <name type="scientific">Paenibacillus odorifer</name>
    <dbReference type="NCBI Taxonomy" id="189426"/>
    <lineage>
        <taxon>Bacteria</taxon>
        <taxon>Bacillati</taxon>
        <taxon>Bacillota</taxon>
        <taxon>Bacilli</taxon>
        <taxon>Bacillales</taxon>
        <taxon>Paenibacillaceae</taxon>
        <taxon>Paenibacillus</taxon>
    </lineage>
</organism>
<evidence type="ECO:0000313" key="2">
    <source>
        <dbReference type="Proteomes" id="UP000187323"/>
    </source>
</evidence>
<dbReference type="EMBL" id="MPTO01000007">
    <property type="protein sequence ID" value="OME21676.1"/>
    <property type="molecule type" value="Genomic_DNA"/>
</dbReference>
<evidence type="ECO:0000313" key="1">
    <source>
        <dbReference type="EMBL" id="OME21676.1"/>
    </source>
</evidence>
<dbReference type="AlphaFoldDB" id="A0AB36JHY6"/>
<gene>
    <name evidence="1" type="ORF">BSK47_08750</name>
</gene>
<protein>
    <submittedName>
        <fullName evidence="1">Uncharacterized protein</fullName>
    </submittedName>
</protein>
<accession>A0AB36JHY6</accession>
<proteinExistence type="predicted"/>
<reference evidence="1 2" key="1">
    <citation type="submission" date="2016-10" db="EMBL/GenBank/DDBJ databases">
        <title>Paenibacillus species isolates.</title>
        <authorList>
            <person name="Beno S.M."/>
        </authorList>
    </citation>
    <scope>NUCLEOTIDE SEQUENCE [LARGE SCALE GENOMIC DNA]</scope>
    <source>
        <strain evidence="1 2">FSL H7-0918</strain>
    </source>
</reference>
<name>A0AB36JHY6_9BACL</name>
<sequence length="65" mass="7665">MLAHEGSLWVYLQGYPRTIPTAMFAFFELGDSWDCPKAGRLEKLFFHLRLYQIEYLVLLGQLLEK</sequence>
<dbReference type="Proteomes" id="UP000187323">
    <property type="component" value="Unassembled WGS sequence"/>
</dbReference>
<comment type="caution">
    <text evidence="1">The sequence shown here is derived from an EMBL/GenBank/DDBJ whole genome shotgun (WGS) entry which is preliminary data.</text>
</comment>